<dbReference type="InterPro" id="IPR050137">
    <property type="entry name" value="PyrR_bifunctional"/>
</dbReference>
<evidence type="ECO:0000313" key="2">
    <source>
        <dbReference type="EMBL" id="MBP3191332.1"/>
    </source>
</evidence>
<dbReference type="InterPro" id="IPR029057">
    <property type="entry name" value="PRTase-like"/>
</dbReference>
<protein>
    <recommendedName>
        <fullName evidence="1">Phosphoribosyltransferase domain-containing protein</fullName>
    </recommendedName>
</protein>
<keyword evidence="3" id="KW-1185">Reference proteome</keyword>
<dbReference type="SUPFAM" id="SSF53271">
    <property type="entry name" value="PRTase-like"/>
    <property type="match status" value="1"/>
</dbReference>
<dbReference type="Gene3D" id="3.40.50.2020">
    <property type="match status" value="1"/>
</dbReference>
<evidence type="ECO:0000259" key="1">
    <source>
        <dbReference type="Pfam" id="PF00156"/>
    </source>
</evidence>
<name>A0A8J7RHK1_9BACT</name>
<gene>
    <name evidence="2" type="ORF">NATSA_01510</name>
</gene>
<dbReference type="PANTHER" id="PTHR11608">
    <property type="entry name" value="BIFUNCTIONAL PROTEIN PYRR"/>
    <property type="match status" value="1"/>
</dbReference>
<evidence type="ECO:0000313" key="3">
    <source>
        <dbReference type="Proteomes" id="UP000673975"/>
    </source>
</evidence>
<dbReference type="RefSeq" id="WP_210509719.1">
    <property type="nucleotide sequence ID" value="NZ_JAFIDN010000001.1"/>
</dbReference>
<accession>A0A8J7RHK1</accession>
<reference evidence="2" key="1">
    <citation type="submission" date="2021-02" db="EMBL/GenBank/DDBJ databases">
        <title>Natronogracilivirga saccharolytica gen. nov. sp. nov. a new anaerobic, haloalkiliphilic carbohydrate-fermenting bacterium from soda lake and proposing of Cyclonatronumiaceae fam. nov. in the phylum Balneolaeota.</title>
        <authorList>
            <person name="Zhilina T.N."/>
            <person name="Sorokin D.Y."/>
            <person name="Zavarzina D.G."/>
            <person name="Toshchakov S.V."/>
            <person name="Kublanov I.V."/>
        </authorList>
    </citation>
    <scope>NUCLEOTIDE SEQUENCE</scope>
    <source>
        <strain evidence="2">Z-1702</strain>
    </source>
</reference>
<dbReference type="PANTHER" id="PTHR11608:SF0">
    <property type="entry name" value="BIFUNCTIONAL PROTEIN PYRR"/>
    <property type="match status" value="1"/>
</dbReference>
<dbReference type="InterPro" id="IPR000836">
    <property type="entry name" value="PRTase_dom"/>
</dbReference>
<dbReference type="AlphaFoldDB" id="A0A8J7RHK1"/>
<organism evidence="2 3">
    <name type="scientific">Natronogracilivirga saccharolytica</name>
    <dbReference type="NCBI Taxonomy" id="2812953"/>
    <lineage>
        <taxon>Bacteria</taxon>
        <taxon>Pseudomonadati</taxon>
        <taxon>Balneolota</taxon>
        <taxon>Balneolia</taxon>
        <taxon>Balneolales</taxon>
        <taxon>Cyclonatronaceae</taxon>
        <taxon>Natronogracilivirga</taxon>
    </lineage>
</organism>
<dbReference type="EMBL" id="JAFIDN010000001">
    <property type="protein sequence ID" value="MBP3191332.1"/>
    <property type="molecule type" value="Genomic_DNA"/>
</dbReference>
<feature type="domain" description="Phosphoribosyltransferase" evidence="1">
    <location>
        <begin position="17"/>
        <end position="161"/>
    </location>
</feature>
<proteinExistence type="predicted"/>
<dbReference type="Proteomes" id="UP000673975">
    <property type="component" value="Unassembled WGS sequence"/>
</dbReference>
<comment type="caution">
    <text evidence="2">The sequence shown here is derived from an EMBL/GenBank/DDBJ whole genome shotgun (WGS) entry which is preliminary data.</text>
</comment>
<dbReference type="Pfam" id="PF00156">
    <property type="entry name" value="Pribosyltran"/>
    <property type="match status" value="1"/>
</dbReference>
<dbReference type="CDD" id="cd06223">
    <property type="entry name" value="PRTases_typeI"/>
    <property type="match status" value="1"/>
</dbReference>
<sequence length="187" mass="20403">MTDQDATKHLLMSASRIGRTLTRIAFQIFEDTRGSGDLVILGINKRGALLATILSKKLSEIFKAKIKAFPVDLKNPDYAGSAAESAGEALAHTLPDIENKKVIIVDDVIYSGKTMFGTLQMLMSAGTPSEIKLAALVDRGHRRYPLNIEYLGMFCPTKLDEHVHCDFTGDGEPGAVWLHATSVAEEK</sequence>